<keyword evidence="3 6" id="KW-1133">Transmembrane helix</keyword>
<protein>
    <recommendedName>
        <fullName evidence="7">Major facilitator superfamily (MFS) profile domain-containing protein</fullName>
    </recommendedName>
</protein>
<feature type="transmembrane region" description="Helical" evidence="6">
    <location>
        <begin position="90"/>
        <end position="110"/>
    </location>
</feature>
<organism evidence="8 9">
    <name type="scientific">Cyberlindnera jadinii (strain ATCC 18201 / CBS 1600 / BCRC 20928 / JCM 3617 / NBRC 0987 / NRRL Y-1542)</name>
    <name type="common">Torula yeast</name>
    <name type="synonym">Candida utilis</name>
    <dbReference type="NCBI Taxonomy" id="983966"/>
    <lineage>
        <taxon>Eukaryota</taxon>
        <taxon>Fungi</taxon>
        <taxon>Dikarya</taxon>
        <taxon>Ascomycota</taxon>
        <taxon>Saccharomycotina</taxon>
        <taxon>Saccharomycetes</taxon>
        <taxon>Phaffomycetales</taxon>
        <taxon>Phaffomycetaceae</taxon>
        <taxon>Cyberlindnera</taxon>
    </lineage>
</organism>
<name>A0A1E4S5J3_CYBJN</name>
<dbReference type="RefSeq" id="XP_020071769.1">
    <property type="nucleotide sequence ID" value="XM_020212551.1"/>
</dbReference>
<reference evidence="8 9" key="1">
    <citation type="journal article" date="2016" name="Proc. Natl. Acad. Sci. U.S.A.">
        <title>Comparative genomics of biotechnologically important yeasts.</title>
        <authorList>
            <person name="Riley R."/>
            <person name="Haridas S."/>
            <person name="Wolfe K.H."/>
            <person name="Lopes M.R."/>
            <person name="Hittinger C.T."/>
            <person name="Goeker M."/>
            <person name="Salamov A.A."/>
            <person name="Wisecaver J.H."/>
            <person name="Long T.M."/>
            <person name="Calvey C.H."/>
            <person name="Aerts A.L."/>
            <person name="Barry K.W."/>
            <person name="Choi C."/>
            <person name="Clum A."/>
            <person name="Coughlan A.Y."/>
            <person name="Deshpande S."/>
            <person name="Douglass A.P."/>
            <person name="Hanson S.J."/>
            <person name="Klenk H.-P."/>
            <person name="LaButti K.M."/>
            <person name="Lapidus A."/>
            <person name="Lindquist E.A."/>
            <person name="Lipzen A.M."/>
            <person name="Meier-Kolthoff J.P."/>
            <person name="Ohm R.A."/>
            <person name="Otillar R.P."/>
            <person name="Pangilinan J.L."/>
            <person name="Peng Y."/>
            <person name="Rokas A."/>
            <person name="Rosa C.A."/>
            <person name="Scheuner C."/>
            <person name="Sibirny A.A."/>
            <person name="Slot J.C."/>
            <person name="Stielow J.B."/>
            <person name="Sun H."/>
            <person name="Kurtzman C.P."/>
            <person name="Blackwell M."/>
            <person name="Grigoriev I.V."/>
            <person name="Jeffries T.W."/>
        </authorList>
    </citation>
    <scope>NUCLEOTIDE SEQUENCE [LARGE SCALE GENOMIC DNA]</scope>
    <source>
        <strain evidence="9">ATCC 18201 / CBS 1600 / BCRC 20928 / JCM 3617 / NBRC 0987 / NRRL Y-1542</strain>
    </source>
</reference>
<evidence type="ECO:0000313" key="9">
    <source>
        <dbReference type="Proteomes" id="UP000094389"/>
    </source>
</evidence>
<dbReference type="STRING" id="983966.A0A1E4S5J3"/>
<evidence type="ECO:0000256" key="1">
    <source>
        <dbReference type="ARBA" id="ARBA00004141"/>
    </source>
</evidence>
<dbReference type="SUPFAM" id="SSF103473">
    <property type="entry name" value="MFS general substrate transporter"/>
    <property type="match status" value="1"/>
</dbReference>
<feature type="transmembrane region" description="Helical" evidence="6">
    <location>
        <begin position="142"/>
        <end position="163"/>
    </location>
</feature>
<dbReference type="Proteomes" id="UP000094389">
    <property type="component" value="Unassembled WGS sequence"/>
</dbReference>
<dbReference type="AlphaFoldDB" id="A0A1E4S5J3"/>
<dbReference type="GO" id="GO:0035879">
    <property type="term" value="P:plasma membrane lactate transport"/>
    <property type="evidence" value="ECO:0007669"/>
    <property type="project" value="TreeGrafter"/>
</dbReference>
<dbReference type="Gene3D" id="1.20.1250.20">
    <property type="entry name" value="MFS general substrate transporter like domains"/>
    <property type="match status" value="2"/>
</dbReference>
<gene>
    <name evidence="8" type="ORF">CYBJADRAFT_124710</name>
</gene>
<evidence type="ECO:0000256" key="5">
    <source>
        <dbReference type="SAM" id="MobiDB-lite"/>
    </source>
</evidence>
<feature type="domain" description="Major facilitator superfamily (MFS) profile" evidence="7">
    <location>
        <begin position="52"/>
        <end position="453"/>
    </location>
</feature>
<keyword evidence="9" id="KW-1185">Reference proteome</keyword>
<dbReference type="Pfam" id="PF00083">
    <property type="entry name" value="Sugar_tr"/>
    <property type="match status" value="1"/>
</dbReference>
<evidence type="ECO:0000313" key="8">
    <source>
        <dbReference type="EMBL" id="ODV74730.1"/>
    </source>
</evidence>
<evidence type="ECO:0000256" key="6">
    <source>
        <dbReference type="SAM" id="Phobius"/>
    </source>
</evidence>
<feature type="region of interest" description="Disordered" evidence="5">
    <location>
        <begin position="477"/>
        <end position="504"/>
    </location>
</feature>
<feature type="transmembrane region" description="Helical" evidence="6">
    <location>
        <begin position="262"/>
        <end position="279"/>
    </location>
</feature>
<feature type="transmembrane region" description="Helical" evidence="6">
    <location>
        <begin position="117"/>
        <end position="136"/>
    </location>
</feature>
<dbReference type="OMA" id="SDITWGI"/>
<feature type="transmembrane region" description="Helical" evidence="6">
    <location>
        <begin position="427"/>
        <end position="448"/>
    </location>
</feature>
<dbReference type="GO" id="GO:0015355">
    <property type="term" value="F:secondary active monocarboxylate transmembrane transporter activity"/>
    <property type="evidence" value="ECO:0007669"/>
    <property type="project" value="TreeGrafter"/>
</dbReference>
<dbReference type="InterPro" id="IPR036259">
    <property type="entry name" value="MFS_trans_sf"/>
</dbReference>
<feature type="compositionally biased region" description="Basic and acidic residues" evidence="5">
    <location>
        <begin position="492"/>
        <end position="504"/>
    </location>
</feature>
<feature type="transmembrane region" description="Helical" evidence="6">
    <location>
        <begin position="328"/>
        <end position="346"/>
    </location>
</feature>
<proteinExistence type="predicted"/>
<evidence type="ECO:0000256" key="4">
    <source>
        <dbReference type="ARBA" id="ARBA00023136"/>
    </source>
</evidence>
<dbReference type="OrthoDB" id="5296287at2759"/>
<dbReference type="CDD" id="cd17316">
    <property type="entry name" value="MFS_SV2_like"/>
    <property type="match status" value="1"/>
</dbReference>
<dbReference type="GeneID" id="30986947"/>
<feature type="transmembrane region" description="Helical" evidence="6">
    <location>
        <begin position="353"/>
        <end position="373"/>
    </location>
</feature>
<keyword evidence="4 6" id="KW-0472">Membrane</keyword>
<evidence type="ECO:0000256" key="3">
    <source>
        <dbReference type="ARBA" id="ARBA00022989"/>
    </source>
</evidence>
<evidence type="ECO:0000256" key="2">
    <source>
        <dbReference type="ARBA" id="ARBA00022692"/>
    </source>
</evidence>
<accession>A0A1E4S5J3</accession>
<keyword evidence="2 6" id="KW-0812">Transmembrane</keyword>
<dbReference type="PANTHER" id="PTHR23508:SF10">
    <property type="entry name" value="CARBOXYLIC ACID TRANSPORTER PROTEIN HOMOLOG"/>
    <property type="match status" value="1"/>
</dbReference>
<dbReference type="InterPro" id="IPR005828">
    <property type="entry name" value="MFS_sugar_transport-like"/>
</dbReference>
<evidence type="ECO:0000259" key="7">
    <source>
        <dbReference type="PROSITE" id="PS50850"/>
    </source>
</evidence>
<dbReference type="InterPro" id="IPR020846">
    <property type="entry name" value="MFS_dom"/>
</dbReference>
<dbReference type="EMBL" id="KV453927">
    <property type="protein sequence ID" value="ODV74730.1"/>
    <property type="molecule type" value="Genomic_DNA"/>
</dbReference>
<dbReference type="PANTHER" id="PTHR23508">
    <property type="entry name" value="CARBOXYLIC ACID TRANSPORTER PROTEIN HOMOLOG"/>
    <property type="match status" value="1"/>
</dbReference>
<feature type="transmembrane region" description="Helical" evidence="6">
    <location>
        <begin position="175"/>
        <end position="197"/>
    </location>
</feature>
<sequence length="504" mass="56782">MGFKSYTLGDINQYLKQRCTTLFPNREQWEFEKKNINPLPGLRSMSWRQWQFFIIGFISWTWDAFDFFVMSLNVSKLATDLDRSVKDISWGITVVLMFRSVGAIVFGYFGDRYGRKWPLIVNLFCLVVIQIGTGFINTYAEFIGVRALFGVFMGSMYGLASATAMEGLPTSARSFLSGVYQQGYALGYLLGVIFQRAITDTTTHTWRSLFWFSAGPPVLFIIWRACLPETEAFLQQQLHMKNKNTSFSEDAYKVFKEQWLKMIYLVLLMAGMNFMSHGSQDLYPTMLTVQLNYSPNRSTVTNSVANLGALAGGMTFGHFSGFLGRRSGIIICSILGACMIYPWAFVRNSGINAGVFFLQFFVQGAWGVIPIHLSELSPPEFRAFVVGVSYQLGNLASSASSTIESTLGEGYPLYDENGDVIEGVYDYARVMAIFVGAVFCYVILIAFIGPENRHSNINYVLSKEEEEELIQQRMIVTNNGSEQDSNADDEEKLVTAHTEKIEPK</sequence>
<comment type="subcellular location">
    <subcellularLocation>
        <location evidence="1">Membrane</location>
        <topology evidence="1">Multi-pass membrane protein</topology>
    </subcellularLocation>
</comment>
<dbReference type="GO" id="GO:0005886">
    <property type="term" value="C:plasma membrane"/>
    <property type="evidence" value="ECO:0007669"/>
    <property type="project" value="TreeGrafter"/>
</dbReference>
<dbReference type="PROSITE" id="PS50850">
    <property type="entry name" value="MFS"/>
    <property type="match status" value="1"/>
</dbReference>
<feature type="transmembrane region" description="Helical" evidence="6">
    <location>
        <begin position="52"/>
        <end position="70"/>
    </location>
</feature>